<evidence type="ECO:0000256" key="1">
    <source>
        <dbReference type="SAM" id="SignalP"/>
    </source>
</evidence>
<feature type="chain" id="PRO_5020928099" evidence="1">
    <location>
        <begin position="22"/>
        <end position="136"/>
    </location>
</feature>
<dbReference type="AlphaFoldDB" id="A0A4R6USV0"/>
<organism evidence="2 3">
    <name type="scientific">Permianibacter aggregans</name>
    <dbReference type="NCBI Taxonomy" id="1510150"/>
    <lineage>
        <taxon>Bacteria</taxon>
        <taxon>Pseudomonadati</taxon>
        <taxon>Pseudomonadota</taxon>
        <taxon>Gammaproteobacteria</taxon>
        <taxon>Pseudomonadales</taxon>
        <taxon>Pseudomonadaceae</taxon>
        <taxon>Permianibacter</taxon>
    </lineage>
</organism>
<comment type="caution">
    <text evidence="2">The sequence shown here is derived from an EMBL/GenBank/DDBJ whole genome shotgun (WGS) entry which is preliminary data.</text>
</comment>
<evidence type="ECO:0000313" key="2">
    <source>
        <dbReference type="EMBL" id="TDQ50378.1"/>
    </source>
</evidence>
<dbReference type="Proteomes" id="UP000295375">
    <property type="component" value="Unassembled WGS sequence"/>
</dbReference>
<dbReference type="RefSeq" id="WP_133587490.1">
    <property type="nucleotide sequence ID" value="NZ_CP037953.1"/>
</dbReference>
<reference evidence="2 3" key="1">
    <citation type="submission" date="2019-03" db="EMBL/GenBank/DDBJ databases">
        <title>Genomic Encyclopedia of Type Strains, Phase IV (KMG-IV): sequencing the most valuable type-strain genomes for metagenomic binning, comparative biology and taxonomic classification.</title>
        <authorList>
            <person name="Goeker M."/>
        </authorList>
    </citation>
    <scope>NUCLEOTIDE SEQUENCE [LARGE SCALE GENOMIC DNA]</scope>
    <source>
        <strain evidence="2 3">DSM 103792</strain>
    </source>
</reference>
<dbReference type="EMBL" id="SNYM01000002">
    <property type="protein sequence ID" value="TDQ50378.1"/>
    <property type="molecule type" value="Genomic_DNA"/>
</dbReference>
<sequence>MKSIKQILLFAFMALFGTAYAADPFADSDEPHGIVDLDIAKPAKQLFEGYFLEVDGENVIASRKQLLLKPGKHQIKIGAVINEYAPGLTHSPRSVEPDNVVEIDVKEGMRYSVAAKVDGKYRGNWEAVVSMTNPIK</sequence>
<keyword evidence="1" id="KW-0732">Signal</keyword>
<protein>
    <submittedName>
        <fullName evidence="2">Uncharacterized protein</fullName>
    </submittedName>
</protein>
<keyword evidence="3" id="KW-1185">Reference proteome</keyword>
<proteinExistence type="predicted"/>
<gene>
    <name evidence="2" type="ORF">EV696_10259</name>
</gene>
<evidence type="ECO:0000313" key="3">
    <source>
        <dbReference type="Proteomes" id="UP000295375"/>
    </source>
</evidence>
<accession>A0A4R6USV0</accession>
<name>A0A4R6USV0_9GAMM</name>
<feature type="signal peptide" evidence="1">
    <location>
        <begin position="1"/>
        <end position="21"/>
    </location>
</feature>